<dbReference type="GO" id="GO:0000011">
    <property type="term" value="P:vacuole inheritance"/>
    <property type="evidence" value="ECO:0007669"/>
    <property type="project" value="UniProtKB-UniRule"/>
</dbReference>
<dbReference type="InterPro" id="IPR011989">
    <property type="entry name" value="ARM-like"/>
</dbReference>
<evidence type="ECO:0000256" key="9">
    <source>
        <dbReference type="ARBA" id="ARBA00026209"/>
    </source>
</evidence>
<proteinExistence type="inferred from homology"/>
<evidence type="ECO:0000256" key="6">
    <source>
        <dbReference type="ARBA" id="ARBA00023136"/>
    </source>
</evidence>
<reference evidence="12 13" key="1">
    <citation type="journal article" date="2018" name="Nat. Ecol. Evol.">
        <title>Pezizomycetes genomes reveal the molecular basis of ectomycorrhizal truffle lifestyle.</title>
        <authorList>
            <person name="Murat C."/>
            <person name="Payen T."/>
            <person name="Noel B."/>
            <person name="Kuo A."/>
            <person name="Morin E."/>
            <person name="Chen J."/>
            <person name="Kohler A."/>
            <person name="Krizsan K."/>
            <person name="Balestrini R."/>
            <person name="Da Silva C."/>
            <person name="Montanini B."/>
            <person name="Hainaut M."/>
            <person name="Levati E."/>
            <person name="Barry K.W."/>
            <person name="Belfiori B."/>
            <person name="Cichocki N."/>
            <person name="Clum A."/>
            <person name="Dockter R.B."/>
            <person name="Fauchery L."/>
            <person name="Guy J."/>
            <person name="Iotti M."/>
            <person name="Le Tacon F."/>
            <person name="Lindquist E.A."/>
            <person name="Lipzen A."/>
            <person name="Malagnac F."/>
            <person name="Mello A."/>
            <person name="Molinier V."/>
            <person name="Miyauchi S."/>
            <person name="Poulain J."/>
            <person name="Riccioni C."/>
            <person name="Rubini A."/>
            <person name="Sitrit Y."/>
            <person name="Splivallo R."/>
            <person name="Traeger S."/>
            <person name="Wang M."/>
            <person name="Zifcakova L."/>
            <person name="Wipf D."/>
            <person name="Zambonelli A."/>
            <person name="Paolocci F."/>
            <person name="Nowrousian M."/>
            <person name="Ottonello S."/>
            <person name="Baldrian P."/>
            <person name="Spatafora J.W."/>
            <person name="Henrissat B."/>
            <person name="Nagy L.G."/>
            <person name="Aury J.M."/>
            <person name="Wincker P."/>
            <person name="Grigoriev I.V."/>
            <person name="Bonfante P."/>
            <person name="Martin F.M."/>
        </authorList>
    </citation>
    <scope>NUCLEOTIDE SEQUENCE [LARGE SCALE GENOMIC DNA]</scope>
    <source>
        <strain evidence="12 13">RN42</strain>
    </source>
</reference>
<feature type="repeat" description="ARM" evidence="10">
    <location>
        <begin position="252"/>
        <end position="294"/>
    </location>
</feature>
<protein>
    <recommendedName>
        <fullName evidence="9 11">Vacuolar protein 8</fullName>
    </recommendedName>
</protein>
<dbReference type="GO" id="GO:0000045">
    <property type="term" value="P:autophagosome assembly"/>
    <property type="evidence" value="ECO:0007669"/>
    <property type="project" value="TreeGrafter"/>
</dbReference>
<evidence type="ECO:0000313" key="13">
    <source>
        <dbReference type="Proteomes" id="UP000275078"/>
    </source>
</evidence>
<keyword evidence="3 11" id="KW-0926">Vacuole</keyword>
<organism evidence="12 13">
    <name type="scientific">Ascobolus immersus RN42</name>
    <dbReference type="NCBI Taxonomy" id="1160509"/>
    <lineage>
        <taxon>Eukaryota</taxon>
        <taxon>Fungi</taxon>
        <taxon>Dikarya</taxon>
        <taxon>Ascomycota</taxon>
        <taxon>Pezizomycotina</taxon>
        <taxon>Pezizomycetes</taxon>
        <taxon>Pezizales</taxon>
        <taxon>Ascobolaceae</taxon>
        <taxon>Ascobolus</taxon>
    </lineage>
</organism>
<dbReference type="InterPro" id="IPR016024">
    <property type="entry name" value="ARM-type_fold"/>
</dbReference>
<dbReference type="GO" id="GO:0000329">
    <property type="term" value="C:fungal-type vacuole membrane"/>
    <property type="evidence" value="ECO:0007669"/>
    <property type="project" value="TreeGrafter"/>
</dbReference>
<evidence type="ECO:0000313" key="12">
    <source>
        <dbReference type="EMBL" id="RPA84401.1"/>
    </source>
</evidence>
<dbReference type="FunFam" id="1.25.10.10:FF:000131">
    <property type="entry name" value="Vacuolar protein 8"/>
    <property type="match status" value="1"/>
</dbReference>
<sequence>MGNCSSCCSGRNRDGLYEPILAENEREAVSDLLGYLENRDEVDFFSGEPLQALSTLVYSDNVDLQRSASLTFAEITERDVREVSRATLDPILFLLQSPDIEVQRAASAALGNLAVNNENKVLIVLMGGLAPLIRQMMSPNVEVQCNAVGCITNLATHEDNKERIAKSGALGPLTKLAKSKDMRVQRNATGALLNMTHSEGNRVQLVQSGAIPVLVSLLSSPDIDVQYYCTTALSNIAVDSDNRDKLSQSEPRLVYSLVHLMDSSSPKVQCQAALALRNLASDDKYQLEIVRAKGLPPLLRLLQSNFLPLILSAVACIRNISIHPKNESPIIDAGFLKPLVDLLGSTENEEIQCHAISTLRNLAASSDRNKLLVLEAGAVEKCKQLVLHVPLSVQSEMTAAIAVLALSDDLKSHLLKLGVFDVLIPLTQSPSIEVQGNSAAALGNLSAKVGDYSKFIEDWNKPDGGIHGYLRRFLSNEDPTFQHIAIWTLLQLLEADNKELRDLIAESRDVLYRIREIADRNLESDDEEEGENECEVVGLARRCREILPLPAGGPQ</sequence>
<dbReference type="OrthoDB" id="7537227at2759"/>
<dbReference type="PANTHER" id="PTHR47249:SF1">
    <property type="entry name" value="VACUOLAR PROTEIN 8"/>
    <property type="match status" value="1"/>
</dbReference>
<name>A0A3N4IJP5_ASCIM</name>
<evidence type="ECO:0000256" key="8">
    <source>
        <dbReference type="ARBA" id="ARBA00024821"/>
    </source>
</evidence>
<evidence type="ECO:0000256" key="1">
    <source>
        <dbReference type="ARBA" id="ARBA00004592"/>
    </source>
</evidence>
<keyword evidence="7" id="KW-0449">Lipoprotein</keyword>
<dbReference type="Gene3D" id="1.25.10.10">
    <property type="entry name" value="Leucine-rich Repeat Variant"/>
    <property type="match status" value="3"/>
</dbReference>
<dbReference type="STRING" id="1160509.A0A3N4IJP5"/>
<feature type="repeat" description="ARM" evidence="10">
    <location>
        <begin position="293"/>
        <end position="335"/>
    </location>
</feature>
<keyword evidence="4" id="KW-0519">Myristate</keyword>
<keyword evidence="5" id="KW-0677">Repeat</keyword>
<gene>
    <name evidence="12" type="ORF">BJ508DRAFT_323672</name>
</gene>
<comment type="similarity">
    <text evidence="2 11">Belongs to the beta-catenin family.</text>
</comment>
<dbReference type="Pfam" id="PF00514">
    <property type="entry name" value="Arm"/>
    <property type="match status" value="8"/>
</dbReference>
<evidence type="ECO:0000256" key="11">
    <source>
        <dbReference type="RuleBase" id="RU369097"/>
    </source>
</evidence>
<evidence type="ECO:0000256" key="10">
    <source>
        <dbReference type="PROSITE-ProRule" id="PRU00259"/>
    </source>
</evidence>
<feature type="repeat" description="ARM" evidence="10">
    <location>
        <begin position="86"/>
        <end position="128"/>
    </location>
</feature>
<dbReference type="GO" id="GO:0071562">
    <property type="term" value="P:nucleus-vacuole junction assembly"/>
    <property type="evidence" value="ECO:0007669"/>
    <property type="project" value="InterPro"/>
</dbReference>
<dbReference type="AlphaFoldDB" id="A0A3N4IJP5"/>
<dbReference type="SMART" id="SM00185">
    <property type="entry name" value="ARM"/>
    <property type="match status" value="9"/>
</dbReference>
<feature type="repeat" description="ARM" evidence="10">
    <location>
        <begin position="334"/>
        <end position="377"/>
    </location>
</feature>
<feature type="repeat" description="ARM" evidence="10">
    <location>
        <begin position="168"/>
        <end position="210"/>
    </location>
</feature>
<keyword evidence="6 11" id="KW-0472">Membrane</keyword>
<dbReference type="InterPro" id="IPR045156">
    <property type="entry name" value="Vac8"/>
</dbReference>
<comment type="subcellular location">
    <subcellularLocation>
        <location evidence="1 11">Vacuole membrane</location>
        <topology evidence="1 11">Lipid-anchor</topology>
    </subcellularLocation>
</comment>
<dbReference type="SUPFAM" id="SSF48371">
    <property type="entry name" value="ARM repeat"/>
    <property type="match status" value="2"/>
</dbReference>
<evidence type="ECO:0000256" key="4">
    <source>
        <dbReference type="ARBA" id="ARBA00022707"/>
    </source>
</evidence>
<evidence type="ECO:0000256" key="5">
    <source>
        <dbReference type="ARBA" id="ARBA00022737"/>
    </source>
</evidence>
<dbReference type="EMBL" id="ML119659">
    <property type="protein sequence ID" value="RPA84401.1"/>
    <property type="molecule type" value="Genomic_DNA"/>
</dbReference>
<keyword evidence="13" id="KW-1185">Reference proteome</keyword>
<dbReference type="FunFam" id="1.25.10.10:FF:000128">
    <property type="entry name" value="Vacuolar protein-like protein 8"/>
    <property type="match status" value="1"/>
</dbReference>
<feature type="repeat" description="ARM" evidence="10">
    <location>
        <begin position="209"/>
        <end position="249"/>
    </location>
</feature>
<evidence type="ECO:0000256" key="3">
    <source>
        <dbReference type="ARBA" id="ARBA00022554"/>
    </source>
</evidence>
<comment type="function">
    <text evidence="8 11">Functions in both vacuole inheritance and protein targeting from the cytoplasm to vacuole.</text>
</comment>
<dbReference type="GO" id="GO:0043495">
    <property type="term" value="F:protein-membrane adaptor activity"/>
    <property type="evidence" value="ECO:0007669"/>
    <property type="project" value="InterPro"/>
</dbReference>
<dbReference type="Proteomes" id="UP000275078">
    <property type="component" value="Unassembled WGS sequence"/>
</dbReference>
<dbReference type="InterPro" id="IPR000225">
    <property type="entry name" value="Armadillo"/>
</dbReference>
<dbReference type="FunFam" id="1.25.10.10:FF:000236">
    <property type="entry name" value="Vacuolar protein 8, variant"/>
    <property type="match status" value="1"/>
</dbReference>
<accession>A0A3N4IJP5</accession>
<feature type="repeat" description="ARM" evidence="10">
    <location>
        <begin position="127"/>
        <end position="169"/>
    </location>
</feature>
<dbReference type="PANTHER" id="PTHR47249">
    <property type="entry name" value="VACUOLAR PROTEIN 8"/>
    <property type="match status" value="1"/>
</dbReference>
<dbReference type="PROSITE" id="PS50176">
    <property type="entry name" value="ARM_REPEAT"/>
    <property type="match status" value="7"/>
</dbReference>
<evidence type="ECO:0000256" key="7">
    <source>
        <dbReference type="ARBA" id="ARBA00023288"/>
    </source>
</evidence>
<evidence type="ECO:0000256" key="2">
    <source>
        <dbReference type="ARBA" id="ARBA00005462"/>
    </source>
</evidence>